<evidence type="ECO:0000256" key="7">
    <source>
        <dbReference type="ARBA" id="ARBA00023033"/>
    </source>
</evidence>
<evidence type="ECO:0000313" key="10">
    <source>
        <dbReference type="EMBL" id="RUO24245.1"/>
    </source>
</evidence>
<reference evidence="9 11" key="2">
    <citation type="submission" date="2018-06" db="EMBL/GenBank/DDBJ databases">
        <title>Genomic Encyclopedia of Type Strains, Phase III (KMG-III): the genomes of soil and plant-associated and newly described type strains.</title>
        <authorList>
            <person name="Whitman W."/>
        </authorList>
    </citation>
    <scope>NUCLEOTIDE SEQUENCE [LARGE SCALE GENOMIC DNA]</scope>
    <source>
        <strain evidence="9 11">CGMCC 1.15366</strain>
    </source>
</reference>
<dbReference type="GO" id="GO:0008682">
    <property type="term" value="F:3-demethoxyubiquinol 3-hydroxylase activity"/>
    <property type="evidence" value="ECO:0007669"/>
    <property type="project" value="TreeGrafter"/>
</dbReference>
<dbReference type="EMBL" id="QLMD01000007">
    <property type="protein sequence ID" value="RAJ96809.1"/>
    <property type="molecule type" value="Genomic_DNA"/>
</dbReference>
<sequence>MHTPPMQTANGQHTDILVVGAGMVGAAAALGLAQQGYRVAVVEPNFQQQVDVSAGYDLRISAVTEDNIELLRQLGVWEDIQALRVQAFEQLSVRKQGSDWLTLGQAGSQLGYMIENSVLQHGLYLGLQRQPNIQLYTTTLQALQTRPEHQGYAQLANGQALHFDWVLGCDGAQSQVRQASGIGVAGREYGQRCLLSVVTCSAPVAARTWESFAEHGEIHALLPLADSYACLIAYGSRPQVQQWQANDESLRRYLTAQFADITGDFEVQQAGAFDLTRQSALQYVKGRTILLGDAAHTIHPMAGQGVNLGFRDVRQLLQASQGLRLKDGPGSRAVSLALATYSAKRRADNELMAQAMDSIGAGFGVDKGPIATVRELLLSGLRRFTPAQQLMTAYASGVWKVTGNSTQ</sequence>
<dbReference type="GO" id="GO:0006744">
    <property type="term" value="P:ubiquinone biosynthetic process"/>
    <property type="evidence" value="ECO:0007669"/>
    <property type="project" value="UniProtKB-UniPathway"/>
</dbReference>
<evidence type="ECO:0000256" key="6">
    <source>
        <dbReference type="ARBA" id="ARBA00023002"/>
    </source>
</evidence>
<protein>
    <submittedName>
        <fullName evidence="9">2-octaprenyl-3-methyl-6-methoxy-1,4-benzoquinol hydroxylase</fullName>
    </submittedName>
</protein>
<evidence type="ECO:0000256" key="5">
    <source>
        <dbReference type="ARBA" id="ARBA00022827"/>
    </source>
</evidence>
<accession>A0A327WXD0</accession>
<dbReference type="PRINTS" id="PR00420">
    <property type="entry name" value="RNGMNOXGNASE"/>
</dbReference>
<keyword evidence="7" id="KW-0503">Monooxygenase</keyword>
<dbReference type="Proteomes" id="UP000287865">
    <property type="component" value="Unassembled WGS sequence"/>
</dbReference>
<dbReference type="InterPro" id="IPR036188">
    <property type="entry name" value="FAD/NAD-bd_sf"/>
</dbReference>
<dbReference type="EMBL" id="PIPK01000007">
    <property type="protein sequence ID" value="RUO24245.1"/>
    <property type="molecule type" value="Genomic_DNA"/>
</dbReference>
<dbReference type="NCBIfam" id="TIGR01988">
    <property type="entry name" value="Ubi-OHases"/>
    <property type="match status" value="1"/>
</dbReference>
<dbReference type="AlphaFoldDB" id="A0A327WXD0"/>
<dbReference type="OrthoDB" id="9769565at2"/>
<dbReference type="RefSeq" id="WP_111569475.1">
    <property type="nucleotide sequence ID" value="NZ_PIPK01000007.1"/>
</dbReference>
<evidence type="ECO:0000313" key="11">
    <source>
        <dbReference type="Proteomes" id="UP000249203"/>
    </source>
</evidence>
<dbReference type="Pfam" id="PF01494">
    <property type="entry name" value="FAD_binding_3"/>
    <property type="match status" value="1"/>
</dbReference>
<proteinExistence type="inferred from homology"/>
<dbReference type="PANTHER" id="PTHR43876:SF10">
    <property type="entry name" value="3-DEMETHOXYUBIQUINOL 3-HYDROXYLASE"/>
    <property type="match status" value="1"/>
</dbReference>
<evidence type="ECO:0000313" key="12">
    <source>
        <dbReference type="Proteomes" id="UP000287865"/>
    </source>
</evidence>
<organism evidence="9 11">
    <name type="scientific">Aliidiomarina maris</name>
    <dbReference type="NCBI Taxonomy" id="531312"/>
    <lineage>
        <taxon>Bacteria</taxon>
        <taxon>Pseudomonadati</taxon>
        <taxon>Pseudomonadota</taxon>
        <taxon>Gammaproteobacteria</taxon>
        <taxon>Alteromonadales</taxon>
        <taxon>Idiomarinaceae</taxon>
        <taxon>Aliidiomarina</taxon>
    </lineage>
</organism>
<keyword evidence="6" id="KW-0560">Oxidoreductase</keyword>
<feature type="domain" description="FAD-binding" evidence="8">
    <location>
        <begin position="14"/>
        <end position="348"/>
    </location>
</feature>
<dbReference type="InterPro" id="IPR002938">
    <property type="entry name" value="FAD-bd"/>
</dbReference>
<evidence type="ECO:0000256" key="3">
    <source>
        <dbReference type="ARBA" id="ARBA00005349"/>
    </source>
</evidence>
<reference evidence="10 12" key="1">
    <citation type="journal article" date="2018" name="Front. Microbiol.">
        <title>Genome-Based Analysis Reveals the Taxonomy and Diversity of the Family Idiomarinaceae.</title>
        <authorList>
            <person name="Liu Y."/>
            <person name="Lai Q."/>
            <person name="Shao Z."/>
        </authorList>
    </citation>
    <scope>NUCLEOTIDE SEQUENCE [LARGE SCALE GENOMIC DNA]</scope>
    <source>
        <strain evidence="10 12">CF12-14</strain>
    </source>
</reference>
<evidence type="ECO:0000313" key="9">
    <source>
        <dbReference type="EMBL" id="RAJ96809.1"/>
    </source>
</evidence>
<dbReference type="InterPro" id="IPR010971">
    <property type="entry name" value="UbiH/COQ6"/>
</dbReference>
<evidence type="ECO:0000256" key="2">
    <source>
        <dbReference type="ARBA" id="ARBA00004749"/>
    </source>
</evidence>
<evidence type="ECO:0000256" key="4">
    <source>
        <dbReference type="ARBA" id="ARBA00022630"/>
    </source>
</evidence>
<dbReference type="Proteomes" id="UP000249203">
    <property type="component" value="Unassembled WGS sequence"/>
</dbReference>
<dbReference type="PANTHER" id="PTHR43876">
    <property type="entry name" value="UBIQUINONE BIOSYNTHESIS MONOOXYGENASE COQ6, MITOCHONDRIAL"/>
    <property type="match status" value="1"/>
</dbReference>
<dbReference type="Gene3D" id="3.50.50.60">
    <property type="entry name" value="FAD/NAD(P)-binding domain"/>
    <property type="match status" value="2"/>
</dbReference>
<dbReference type="GO" id="GO:0071949">
    <property type="term" value="F:FAD binding"/>
    <property type="evidence" value="ECO:0007669"/>
    <property type="project" value="InterPro"/>
</dbReference>
<comment type="pathway">
    <text evidence="2">Cofactor biosynthesis; ubiquinone biosynthesis.</text>
</comment>
<keyword evidence="4" id="KW-0285">Flavoprotein</keyword>
<gene>
    <name evidence="10" type="primary">ubiF</name>
    <name evidence="10" type="synonym">yleB</name>
    <name evidence="9" type="ORF">B0I24_10716</name>
    <name evidence="10" type="ORF">CWE07_09190</name>
</gene>
<evidence type="ECO:0000259" key="8">
    <source>
        <dbReference type="Pfam" id="PF01494"/>
    </source>
</evidence>
<comment type="caution">
    <text evidence="9">The sequence shown here is derived from an EMBL/GenBank/DDBJ whole genome shotgun (WGS) entry which is preliminary data.</text>
</comment>
<dbReference type="UniPathway" id="UPA00232"/>
<comment type="cofactor">
    <cofactor evidence="1">
        <name>FAD</name>
        <dbReference type="ChEBI" id="CHEBI:57692"/>
    </cofactor>
</comment>
<evidence type="ECO:0000256" key="1">
    <source>
        <dbReference type="ARBA" id="ARBA00001974"/>
    </source>
</evidence>
<comment type="similarity">
    <text evidence="3">Belongs to the UbiH/COQ6 family.</text>
</comment>
<keyword evidence="12" id="KW-1185">Reference proteome</keyword>
<dbReference type="InterPro" id="IPR051205">
    <property type="entry name" value="UbiH/COQ6_monooxygenase"/>
</dbReference>
<name>A0A327WXD0_9GAMM</name>
<keyword evidence="5" id="KW-0274">FAD</keyword>
<dbReference type="SUPFAM" id="SSF51905">
    <property type="entry name" value="FAD/NAD(P)-binding domain"/>
    <property type="match status" value="1"/>
</dbReference>